<sequence>ERPDSGNRVPGRAAGRPGSLAAADLGPQDPDHLHRRRYAQPDVGRGAGAPDVGPAHLAAAGAG</sequence>
<comment type="caution">
    <text evidence="2">The sequence shown here is derived from an EMBL/GenBank/DDBJ whole genome shotgun (WGS) entry which is preliminary data.</text>
</comment>
<name>A0A699XIT8_TANCI</name>
<evidence type="ECO:0000313" key="2">
    <source>
        <dbReference type="EMBL" id="GFD59845.1"/>
    </source>
</evidence>
<organism evidence="2">
    <name type="scientific">Tanacetum cinerariifolium</name>
    <name type="common">Dalmatian daisy</name>
    <name type="synonym">Chrysanthemum cinerariifolium</name>
    <dbReference type="NCBI Taxonomy" id="118510"/>
    <lineage>
        <taxon>Eukaryota</taxon>
        <taxon>Viridiplantae</taxon>
        <taxon>Streptophyta</taxon>
        <taxon>Embryophyta</taxon>
        <taxon>Tracheophyta</taxon>
        <taxon>Spermatophyta</taxon>
        <taxon>Magnoliopsida</taxon>
        <taxon>eudicotyledons</taxon>
        <taxon>Gunneridae</taxon>
        <taxon>Pentapetalae</taxon>
        <taxon>asterids</taxon>
        <taxon>campanulids</taxon>
        <taxon>Asterales</taxon>
        <taxon>Asteraceae</taxon>
        <taxon>Asteroideae</taxon>
        <taxon>Anthemideae</taxon>
        <taxon>Anthemidinae</taxon>
        <taxon>Tanacetum</taxon>
    </lineage>
</organism>
<dbReference type="EMBL" id="BKCJ011870014">
    <property type="protein sequence ID" value="GFD59845.1"/>
    <property type="molecule type" value="Genomic_DNA"/>
</dbReference>
<feature type="non-terminal residue" evidence="2">
    <location>
        <position position="1"/>
    </location>
</feature>
<proteinExistence type="predicted"/>
<feature type="region of interest" description="Disordered" evidence="1">
    <location>
        <begin position="1"/>
        <end position="63"/>
    </location>
</feature>
<protein>
    <submittedName>
        <fullName evidence="2">Uncharacterized protein</fullName>
    </submittedName>
</protein>
<evidence type="ECO:0000256" key="1">
    <source>
        <dbReference type="SAM" id="MobiDB-lite"/>
    </source>
</evidence>
<gene>
    <name evidence="2" type="ORF">Tci_931814</name>
</gene>
<dbReference type="AlphaFoldDB" id="A0A699XIT8"/>
<feature type="non-terminal residue" evidence="2">
    <location>
        <position position="63"/>
    </location>
</feature>
<reference evidence="2" key="1">
    <citation type="journal article" date="2019" name="Sci. Rep.">
        <title>Draft genome of Tanacetum cinerariifolium, the natural source of mosquito coil.</title>
        <authorList>
            <person name="Yamashiro T."/>
            <person name="Shiraishi A."/>
            <person name="Satake H."/>
            <person name="Nakayama K."/>
        </authorList>
    </citation>
    <scope>NUCLEOTIDE SEQUENCE</scope>
</reference>
<accession>A0A699XIT8</accession>